<accession>W9XBH6</accession>
<dbReference type="STRING" id="1182543.W9XBH6"/>
<sequence>MPVEPLSIAVACTSLISNVGKTSLDIYSFVSKVRDAHRDLDAVLKELSSLGLCLETLRNDAMVTSKRVPQPLEHRVLLILVHTAEIVKEIQEMLAKLSSDRFGNHMKWAMYGQNDMNKLRNRLESHKASLEIALALLTLSLTTAIKDDTSSIRRNVKETAFGLDQIAQVLVALPERVAAQLQGSALNETTIVDTIRPALQLPAPPEPPVANSARKLEGLFPPMTSKDQTLSNWDAAAIQPSREVAVTAAESTPGQPTNTAQDQASRSRRWRGPHIKIQLPQATKVADDRKAAVPIITREYLPERWNRIAAELGRQGADRAMEDARRRILRRLKETEDEKSARRQPEYKLKPQFESLGRNESLEWDGLRRRETIIDAPSVPVPQTIHPPLGMSHFPDVDNDDGWQAYYTPGIFKSIRCKAESGPSQGERHEEDRPRLWDDENKQQRQFSFTNMFKPKEETSQVERGEEERGQLEEAGVKEGQGELSPKLLQCCSDIGQFGHPCRVVGC</sequence>
<comment type="caution">
    <text evidence="3">The sequence shown here is derived from an EMBL/GenBank/DDBJ whole genome shotgun (WGS) entry which is preliminary data.</text>
</comment>
<feature type="region of interest" description="Disordered" evidence="1">
    <location>
        <begin position="419"/>
        <end position="481"/>
    </location>
</feature>
<dbReference type="OrthoDB" id="4161316at2759"/>
<dbReference type="HOGENOM" id="CLU_537466_0_0_1"/>
<dbReference type="EMBL" id="AMGX01000003">
    <property type="protein sequence ID" value="EXJ74276.1"/>
    <property type="molecule type" value="Genomic_DNA"/>
</dbReference>
<dbReference type="Pfam" id="PF17111">
    <property type="entry name" value="PigL_N"/>
    <property type="match status" value="1"/>
</dbReference>
<dbReference type="InterPro" id="IPR031348">
    <property type="entry name" value="PigL_N"/>
</dbReference>
<protein>
    <recommendedName>
        <fullName evidence="2">Azaphilone pigments biosynthesis cluster protein L N-terminal domain-containing protein</fullName>
    </recommendedName>
</protein>
<evidence type="ECO:0000259" key="2">
    <source>
        <dbReference type="Pfam" id="PF17111"/>
    </source>
</evidence>
<reference evidence="3 4" key="1">
    <citation type="submission" date="2013-03" db="EMBL/GenBank/DDBJ databases">
        <title>The Genome Sequence of Cladophialophora psammophila CBS 110553.</title>
        <authorList>
            <consortium name="The Broad Institute Genomics Platform"/>
            <person name="Cuomo C."/>
            <person name="de Hoog S."/>
            <person name="Gorbushina A."/>
            <person name="Walker B."/>
            <person name="Young S.K."/>
            <person name="Zeng Q."/>
            <person name="Gargeya S."/>
            <person name="Fitzgerald M."/>
            <person name="Haas B."/>
            <person name="Abouelleil A."/>
            <person name="Allen A.W."/>
            <person name="Alvarado L."/>
            <person name="Arachchi H.M."/>
            <person name="Berlin A.M."/>
            <person name="Chapman S.B."/>
            <person name="Gainer-Dewar J."/>
            <person name="Goldberg J."/>
            <person name="Griggs A."/>
            <person name="Gujja S."/>
            <person name="Hansen M."/>
            <person name="Howarth C."/>
            <person name="Imamovic A."/>
            <person name="Ireland A."/>
            <person name="Larimer J."/>
            <person name="McCowan C."/>
            <person name="Murphy C."/>
            <person name="Pearson M."/>
            <person name="Poon T.W."/>
            <person name="Priest M."/>
            <person name="Roberts A."/>
            <person name="Saif S."/>
            <person name="Shea T."/>
            <person name="Sisk P."/>
            <person name="Sykes S."/>
            <person name="Wortman J."/>
            <person name="Nusbaum C."/>
            <person name="Birren B."/>
        </authorList>
    </citation>
    <scope>NUCLEOTIDE SEQUENCE [LARGE SCALE GENOMIC DNA]</scope>
    <source>
        <strain evidence="3 4">CBS 110553</strain>
    </source>
</reference>
<evidence type="ECO:0000313" key="4">
    <source>
        <dbReference type="Proteomes" id="UP000019471"/>
    </source>
</evidence>
<dbReference type="AlphaFoldDB" id="W9XBH6"/>
<gene>
    <name evidence="3" type="ORF">A1O5_02572</name>
</gene>
<dbReference type="Proteomes" id="UP000019471">
    <property type="component" value="Unassembled WGS sequence"/>
</dbReference>
<feature type="compositionally biased region" description="Basic and acidic residues" evidence="1">
    <location>
        <begin position="426"/>
        <end position="443"/>
    </location>
</feature>
<feature type="region of interest" description="Disordered" evidence="1">
    <location>
        <begin position="249"/>
        <end position="269"/>
    </location>
</feature>
<proteinExistence type="predicted"/>
<dbReference type="RefSeq" id="XP_007741376.1">
    <property type="nucleotide sequence ID" value="XM_007743186.1"/>
</dbReference>
<feature type="compositionally biased region" description="Polar residues" evidence="1">
    <location>
        <begin position="249"/>
        <end position="264"/>
    </location>
</feature>
<name>W9XBH6_9EURO</name>
<feature type="compositionally biased region" description="Basic and acidic residues" evidence="1">
    <location>
        <begin position="454"/>
        <end position="481"/>
    </location>
</feature>
<evidence type="ECO:0000313" key="3">
    <source>
        <dbReference type="EMBL" id="EXJ74276.1"/>
    </source>
</evidence>
<dbReference type="GeneID" id="19187303"/>
<organism evidence="3 4">
    <name type="scientific">Cladophialophora psammophila CBS 110553</name>
    <dbReference type="NCBI Taxonomy" id="1182543"/>
    <lineage>
        <taxon>Eukaryota</taxon>
        <taxon>Fungi</taxon>
        <taxon>Dikarya</taxon>
        <taxon>Ascomycota</taxon>
        <taxon>Pezizomycotina</taxon>
        <taxon>Eurotiomycetes</taxon>
        <taxon>Chaetothyriomycetidae</taxon>
        <taxon>Chaetothyriales</taxon>
        <taxon>Herpotrichiellaceae</taxon>
        <taxon>Cladophialophora</taxon>
    </lineage>
</organism>
<dbReference type="eggNOG" id="KOG2710">
    <property type="taxonomic scope" value="Eukaryota"/>
</dbReference>
<keyword evidence="4" id="KW-1185">Reference proteome</keyword>
<evidence type="ECO:0000256" key="1">
    <source>
        <dbReference type="SAM" id="MobiDB-lite"/>
    </source>
</evidence>
<feature type="domain" description="Azaphilone pigments biosynthesis cluster protein L N-terminal" evidence="2">
    <location>
        <begin position="4"/>
        <end position="164"/>
    </location>
</feature>